<evidence type="ECO:0000313" key="2">
    <source>
        <dbReference type="Proteomes" id="UP000641741"/>
    </source>
</evidence>
<reference evidence="1 2" key="1">
    <citation type="submission" date="2020-08" db="EMBL/GenBank/DDBJ databases">
        <title>Genome public.</title>
        <authorList>
            <person name="Liu C."/>
            <person name="Sun Q."/>
        </authorList>
    </citation>
    <scope>NUCLEOTIDE SEQUENCE [LARGE SCALE GENOMIC DNA]</scope>
    <source>
        <strain evidence="1 2">M2</strain>
    </source>
</reference>
<organism evidence="1 2">
    <name type="scientific">Agathobaculum hominis</name>
    <dbReference type="NCBI Taxonomy" id="2763014"/>
    <lineage>
        <taxon>Bacteria</taxon>
        <taxon>Bacillati</taxon>
        <taxon>Bacillota</taxon>
        <taxon>Clostridia</taxon>
        <taxon>Eubacteriales</taxon>
        <taxon>Butyricicoccaceae</taxon>
        <taxon>Agathobaculum</taxon>
    </lineage>
</organism>
<dbReference type="EMBL" id="JACOPK010000004">
    <property type="protein sequence ID" value="MBC5695468.1"/>
    <property type="molecule type" value="Genomic_DNA"/>
</dbReference>
<protein>
    <recommendedName>
        <fullName evidence="3">Cysteine-rich KTR</fullName>
    </recommendedName>
</protein>
<dbReference type="Proteomes" id="UP000641741">
    <property type="component" value="Unassembled WGS sequence"/>
</dbReference>
<proteinExistence type="predicted"/>
<dbReference type="Pfam" id="PF14205">
    <property type="entry name" value="Cys_rich_KTR"/>
    <property type="match status" value="1"/>
</dbReference>
<accession>A0ABR7GMD1</accession>
<name>A0ABR7GMD1_9FIRM</name>
<keyword evidence="2" id="KW-1185">Reference proteome</keyword>
<sequence>MYNHKQKMKIVCPRCGRPTGVMVMPGQTVLRCFPLWCKYCKCESIVSFDGESQRSWSPEPTA</sequence>
<comment type="caution">
    <text evidence="1">The sequence shown here is derived from an EMBL/GenBank/DDBJ whole genome shotgun (WGS) entry which is preliminary data.</text>
</comment>
<dbReference type="InterPro" id="IPR025957">
    <property type="entry name" value="Cys_rich_KTR"/>
</dbReference>
<gene>
    <name evidence="1" type="ORF">H8S02_05840</name>
</gene>
<evidence type="ECO:0000313" key="1">
    <source>
        <dbReference type="EMBL" id="MBC5695468.1"/>
    </source>
</evidence>
<evidence type="ECO:0008006" key="3">
    <source>
        <dbReference type="Google" id="ProtNLM"/>
    </source>
</evidence>